<keyword evidence="3 8" id="KW-0349">Heme</keyword>
<dbReference type="PANTHER" id="PTHR24305">
    <property type="entry name" value="CYTOCHROME P450"/>
    <property type="match status" value="1"/>
</dbReference>
<sequence length="308" mass="34578">MSLSYLPVAFLVRPFLRSQFFEMVGGKPVQDNNRLIDYGKAQVQARRSDEGNEKCFRDARDFLSRLAYNDDKKSGWHPTDLDLDTESLNMIIAGADPFSQVFTGAIFYLVHNPECLKKAIEEVRSTFASSSEIIGGPQLKSCTYLSATIEESLRRLAPVPSHVPRVVLPGGMTIDTHYLPAGTVVGVPQYAVHHNPDYYSSPFTFSPERWIPSPENPQSAIDEMRKAFEPFGLGIRGCIGKNLGYLQLRLSLAHFLWRFDVRECEEEQGLGAGRKGLGIGREREDEYQLWDALGAVRDGPVVEVRRAH</sequence>
<protein>
    <recommendedName>
        <fullName evidence="11">Cytochrome P450</fullName>
    </recommendedName>
</protein>
<dbReference type="PANTHER" id="PTHR24305:SF237">
    <property type="entry name" value="CYTOCHROME P450 MONOOXYGENASE ATNE-RELATED"/>
    <property type="match status" value="1"/>
</dbReference>
<keyword evidence="4 8" id="KW-0479">Metal-binding</keyword>
<evidence type="ECO:0000256" key="6">
    <source>
        <dbReference type="ARBA" id="ARBA00023004"/>
    </source>
</evidence>
<dbReference type="EMBL" id="JAKJXO020000014">
    <property type="protein sequence ID" value="KAL1596631.1"/>
    <property type="molecule type" value="Genomic_DNA"/>
</dbReference>
<keyword evidence="6 8" id="KW-0408">Iron</keyword>
<evidence type="ECO:0000256" key="2">
    <source>
        <dbReference type="ARBA" id="ARBA00010617"/>
    </source>
</evidence>
<accession>A0ABR3QWT8</accession>
<dbReference type="InterPro" id="IPR036396">
    <property type="entry name" value="Cyt_P450_sf"/>
</dbReference>
<dbReference type="InterPro" id="IPR017972">
    <property type="entry name" value="Cyt_P450_CS"/>
</dbReference>
<keyword evidence="7 8" id="KW-0503">Monooxygenase</keyword>
<name>A0ABR3QWT8_9PLEO</name>
<dbReference type="PROSITE" id="PS00086">
    <property type="entry name" value="CYTOCHROME_P450"/>
    <property type="match status" value="1"/>
</dbReference>
<evidence type="ECO:0000256" key="1">
    <source>
        <dbReference type="ARBA" id="ARBA00001971"/>
    </source>
</evidence>
<dbReference type="InterPro" id="IPR001128">
    <property type="entry name" value="Cyt_P450"/>
</dbReference>
<organism evidence="9 10">
    <name type="scientific">Paraconiothyrium brasiliense</name>
    <dbReference type="NCBI Taxonomy" id="300254"/>
    <lineage>
        <taxon>Eukaryota</taxon>
        <taxon>Fungi</taxon>
        <taxon>Dikarya</taxon>
        <taxon>Ascomycota</taxon>
        <taxon>Pezizomycotina</taxon>
        <taxon>Dothideomycetes</taxon>
        <taxon>Pleosporomycetidae</taxon>
        <taxon>Pleosporales</taxon>
        <taxon>Massarineae</taxon>
        <taxon>Didymosphaeriaceae</taxon>
        <taxon>Paraconiothyrium</taxon>
    </lineage>
</organism>
<comment type="caution">
    <text evidence="9">The sequence shown here is derived from an EMBL/GenBank/DDBJ whole genome shotgun (WGS) entry which is preliminary data.</text>
</comment>
<evidence type="ECO:0000256" key="5">
    <source>
        <dbReference type="ARBA" id="ARBA00023002"/>
    </source>
</evidence>
<evidence type="ECO:0000313" key="10">
    <source>
        <dbReference type="Proteomes" id="UP001521785"/>
    </source>
</evidence>
<dbReference type="InterPro" id="IPR050121">
    <property type="entry name" value="Cytochrome_P450_monoxygenase"/>
</dbReference>
<dbReference type="InterPro" id="IPR002401">
    <property type="entry name" value="Cyt_P450_E_grp-I"/>
</dbReference>
<dbReference type="Pfam" id="PF00067">
    <property type="entry name" value="p450"/>
    <property type="match status" value="1"/>
</dbReference>
<comment type="cofactor">
    <cofactor evidence="1">
        <name>heme</name>
        <dbReference type="ChEBI" id="CHEBI:30413"/>
    </cofactor>
</comment>
<dbReference type="PRINTS" id="PR00463">
    <property type="entry name" value="EP450I"/>
</dbReference>
<evidence type="ECO:0008006" key="11">
    <source>
        <dbReference type="Google" id="ProtNLM"/>
    </source>
</evidence>
<evidence type="ECO:0000313" key="9">
    <source>
        <dbReference type="EMBL" id="KAL1596631.1"/>
    </source>
</evidence>
<keyword evidence="10" id="KW-1185">Reference proteome</keyword>
<dbReference type="Gene3D" id="1.10.630.10">
    <property type="entry name" value="Cytochrome P450"/>
    <property type="match status" value="1"/>
</dbReference>
<reference evidence="9 10" key="1">
    <citation type="submission" date="2024-02" db="EMBL/GenBank/DDBJ databases">
        <title>De novo assembly and annotation of 12 fungi associated with fruit tree decline syndrome in Ontario, Canada.</title>
        <authorList>
            <person name="Sulman M."/>
            <person name="Ellouze W."/>
            <person name="Ilyukhin E."/>
        </authorList>
    </citation>
    <scope>NUCLEOTIDE SEQUENCE [LARGE SCALE GENOMIC DNA]</scope>
    <source>
        <strain evidence="9 10">M42-189</strain>
    </source>
</reference>
<evidence type="ECO:0000256" key="3">
    <source>
        <dbReference type="ARBA" id="ARBA00022617"/>
    </source>
</evidence>
<evidence type="ECO:0000256" key="4">
    <source>
        <dbReference type="ARBA" id="ARBA00022723"/>
    </source>
</evidence>
<evidence type="ECO:0000256" key="8">
    <source>
        <dbReference type="RuleBase" id="RU000461"/>
    </source>
</evidence>
<keyword evidence="5 8" id="KW-0560">Oxidoreductase</keyword>
<dbReference type="SUPFAM" id="SSF48264">
    <property type="entry name" value="Cytochrome P450"/>
    <property type="match status" value="1"/>
</dbReference>
<proteinExistence type="inferred from homology"/>
<gene>
    <name evidence="9" type="ORF">SLS60_009279</name>
</gene>
<evidence type="ECO:0000256" key="7">
    <source>
        <dbReference type="ARBA" id="ARBA00023033"/>
    </source>
</evidence>
<comment type="similarity">
    <text evidence="2 8">Belongs to the cytochrome P450 family.</text>
</comment>
<dbReference type="Proteomes" id="UP001521785">
    <property type="component" value="Unassembled WGS sequence"/>
</dbReference>